<dbReference type="Proteomes" id="UP000694560">
    <property type="component" value="Unplaced"/>
</dbReference>
<sequence length="107" mass="12149">MATSHVFERLSHHCPGAACAVIFPLSIAPAKRAEPTLPTGMKKAAKEKAQIVEQIVSSKKQRRRKKRGWTSGTPGRRWPTRRMQESGDDKWTRILKKASKTTRQRVE</sequence>
<accession>A0A8C5T9Z3</accession>
<evidence type="ECO:0000313" key="3">
    <source>
        <dbReference type="Proteomes" id="UP000694560"/>
    </source>
</evidence>
<evidence type="ECO:0000256" key="1">
    <source>
        <dbReference type="SAM" id="MobiDB-lite"/>
    </source>
</evidence>
<name>A0A8C5T9Z3_9PASS</name>
<feature type="compositionally biased region" description="Basic and acidic residues" evidence="1">
    <location>
        <begin position="82"/>
        <end position="92"/>
    </location>
</feature>
<reference evidence="2" key="1">
    <citation type="submission" date="2025-08" db="UniProtKB">
        <authorList>
            <consortium name="Ensembl"/>
        </authorList>
    </citation>
    <scope>IDENTIFICATION</scope>
</reference>
<proteinExistence type="predicted"/>
<reference evidence="2" key="2">
    <citation type="submission" date="2025-09" db="UniProtKB">
        <authorList>
            <consortium name="Ensembl"/>
        </authorList>
    </citation>
    <scope>IDENTIFICATION</scope>
</reference>
<feature type="region of interest" description="Disordered" evidence="1">
    <location>
        <begin position="55"/>
        <end position="107"/>
    </location>
</feature>
<keyword evidence="3" id="KW-1185">Reference proteome</keyword>
<dbReference type="Ensembl" id="ENSMCST00000004778.1">
    <property type="protein sequence ID" value="ENSMCSP00000004671.1"/>
    <property type="gene ID" value="ENSMCSG00000003386.1"/>
</dbReference>
<feature type="compositionally biased region" description="Basic residues" evidence="1">
    <location>
        <begin position="93"/>
        <end position="107"/>
    </location>
</feature>
<organism evidence="2 3">
    <name type="scientific">Malurus cyaneus samueli</name>
    <dbReference type="NCBI Taxonomy" id="2593467"/>
    <lineage>
        <taxon>Eukaryota</taxon>
        <taxon>Metazoa</taxon>
        <taxon>Chordata</taxon>
        <taxon>Craniata</taxon>
        <taxon>Vertebrata</taxon>
        <taxon>Euteleostomi</taxon>
        <taxon>Archelosauria</taxon>
        <taxon>Archosauria</taxon>
        <taxon>Dinosauria</taxon>
        <taxon>Saurischia</taxon>
        <taxon>Theropoda</taxon>
        <taxon>Coelurosauria</taxon>
        <taxon>Aves</taxon>
        <taxon>Neognathae</taxon>
        <taxon>Neoaves</taxon>
        <taxon>Telluraves</taxon>
        <taxon>Australaves</taxon>
        <taxon>Passeriformes</taxon>
        <taxon>Meliphagoidea</taxon>
        <taxon>Maluridae</taxon>
        <taxon>Malurus</taxon>
    </lineage>
</organism>
<dbReference type="AlphaFoldDB" id="A0A8C5T9Z3"/>
<evidence type="ECO:0000313" key="2">
    <source>
        <dbReference type="Ensembl" id="ENSMCSP00000004671.1"/>
    </source>
</evidence>
<feature type="compositionally biased region" description="Basic residues" evidence="1">
    <location>
        <begin position="59"/>
        <end position="68"/>
    </location>
</feature>
<protein>
    <submittedName>
        <fullName evidence="2">Uncharacterized protein</fullName>
    </submittedName>
</protein>